<dbReference type="Pfam" id="PF13279">
    <property type="entry name" value="4HBT_2"/>
    <property type="match status" value="1"/>
</dbReference>
<comment type="caution">
    <text evidence="1">The sequence shown here is derived from an EMBL/GenBank/DDBJ whole genome shotgun (WGS) entry which is preliminary data.</text>
</comment>
<dbReference type="InterPro" id="IPR050563">
    <property type="entry name" value="4-hydroxybenzoyl-CoA_TE"/>
</dbReference>
<evidence type="ECO:0000313" key="1">
    <source>
        <dbReference type="EMBL" id="MFC4856771.1"/>
    </source>
</evidence>
<protein>
    <submittedName>
        <fullName evidence="1">Acyl-CoA thioesterase</fullName>
        <ecNumber evidence="1">3.1.2.-</ecNumber>
    </submittedName>
</protein>
<dbReference type="EMBL" id="JBHSIS010000011">
    <property type="protein sequence ID" value="MFC4856771.1"/>
    <property type="molecule type" value="Genomic_DNA"/>
</dbReference>
<keyword evidence="2" id="KW-1185">Reference proteome</keyword>
<dbReference type="RefSeq" id="WP_378058760.1">
    <property type="nucleotide sequence ID" value="NZ_JBHSIS010000011.1"/>
</dbReference>
<gene>
    <name evidence="1" type="ORF">ACFPCV_24965</name>
</gene>
<dbReference type="EC" id="3.1.2.-" evidence="1"/>
<dbReference type="InterPro" id="IPR029069">
    <property type="entry name" value="HotDog_dom_sf"/>
</dbReference>
<keyword evidence="1" id="KW-0378">Hydrolase</keyword>
<accession>A0ABV9SB12</accession>
<dbReference type="Proteomes" id="UP001595859">
    <property type="component" value="Unassembled WGS sequence"/>
</dbReference>
<dbReference type="GO" id="GO:0016787">
    <property type="term" value="F:hydrolase activity"/>
    <property type="evidence" value="ECO:0007669"/>
    <property type="project" value="UniProtKB-KW"/>
</dbReference>
<evidence type="ECO:0000313" key="2">
    <source>
        <dbReference type="Proteomes" id="UP001595859"/>
    </source>
</evidence>
<dbReference type="Gene3D" id="3.10.129.10">
    <property type="entry name" value="Hotdog Thioesterase"/>
    <property type="match status" value="1"/>
</dbReference>
<name>A0ABV9SB12_9PSEU</name>
<dbReference type="CDD" id="cd00586">
    <property type="entry name" value="4HBT"/>
    <property type="match status" value="1"/>
</dbReference>
<sequence length="139" mass="14984">MGFGTRIEVRGYELDSLGHVNHAVYHQYAEVARMKAFVAAGCEWDELVRRRIGPVLLSTTVNFRSELRGGDVVDASCAAKFGTGKTFTLEQEIVKVDGTLSAEVYGVYGVMDLTARKLFADPRAALASAGVDVDVLLAG</sequence>
<proteinExistence type="predicted"/>
<organism evidence="1 2">
    <name type="scientific">Actinophytocola glycyrrhizae</name>
    <dbReference type="NCBI Taxonomy" id="2044873"/>
    <lineage>
        <taxon>Bacteria</taxon>
        <taxon>Bacillati</taxon>
        <taxon>Actinomycetota</taxon>
        <taxon>Actinomycetes</taxon>
        <taxon>Pseudonocardiales</taxon>
        <taxon>Pseudonocardiaceae</taxon>
    </lineage>
</organism>
<dbReference type="PANTHER" id="PTHR31793">
    <property type="entry name" value="4-HYDROXYBENZOYL-COA THIOESTERASE FAMILY MEMBER"/>
    <property type="match status" value="1"/>
</dbReference>
<reference evidence="2" key="1">
    <citation type="journal article" date="2019" name="Int. J. Syst. Evol. Microbiol.">
        <title>The Global Catalogue of Microorganisms (GCM) 10K type strain sequencing project: providing services to taxonomists for standard genome sequencing and annotation.</title>
        <authorList>
            <consortium name="The Broad Institute Genomics Platform"/>
            <consortium name="The Broad Institute Genome Sequencing Center for Infectious Disease"/>
            <person name="Wu L."/>
            <person name="Ma J."/>
        </authorList>
    </citation>
    <scope>NUCLEOTIDE SEQUENCE [LARGE SCALE GENOMIC DNA]</scope>
    <source>
        <strain evidence="2">ZS-22-S1</strain>
    </source>
</reference>
<dbReference type="PANTHER" id="PTHR31793:SF24">
    <property type="entry name" value="LONG-CHAIN ACYL-COA THIOESTERASE FADM"/>
    <property type="match status" value="1"/>
</dbReference>
<dbReference type="SUPFAM" id="SSF54637">
    <property type="entry name" value="Thioesterase/thiol ester dehydrase-isomerase"/>
    <property type="match status" value="1"/>
</dbReference>